<dbReference type="Pfam" id="PF07927">
    <property type="entry name" value="HicA_toxin"/>
    <property type="match status" value="1"/>
</dbReference>
<evidence type="ECO:0000256" key="2">
    <source>
        <dbReference type="ARBA" id="ARBA00022649"/>
    </source>
</evidence>
<evidence type="ECO:0000256" key="4">
    <source>
        <dbReference type="ARBA" id="ARBA00022759"/>
    </source>
</evidence>
<keyword evidence="7" id="KW-0346">Stress response</keyword>
<gene>
    <name evidence="8" type="ORF">BHK98_12535</name>
</gene>
<dbReference type="EMBL" id="MJIE01000001">
    <property type="protein sequence ID" value="OLR57065.1"/>
    <property type="molecule type" value="Genomic_DNA"/>
</dbReference>
<dbReference type="Proteomes" id="UP000187404">
    <property type="component" value="Unassembled WGS sequence"/>
</dbReference>
<evidence type="ECO:0000256" key="7">
    <source>
        <dbReference type="ARBA" id="ARBA00023016"/>
    </source>
</evidence>
<dbReference type="SUPFAM" id="SSF54786">
    <property type="entry name" value="YcfA/nrd intein domain"/>
    <property type="match status" value="1"/>
</dbReference>
<evidence type="ECO:0000313" key="8">
    <source>
        <dbReference type="EMBL" id="OLR57065.1"/>
    </source>
</evidence>
<keyword evidence="9" id="KW-1185">Reference proteome</keyword>
<evidence type="ECO:0000256" key="3">
    <source>
        <dbReference type="ARBA" id="ARBA00022722"/>
    </source>
</evidence>
<evidence type="ECO:0000313" key="9">
    <source>
        <dbReference type="Proteomes" id="UP000187404"/>
    </source>
</evidence>
<reference evidence="8 9" key="1">
    <citation type="journal article" date="2016" name="Appl. Environ. Microbiol.">
        <title>Function and Phylogeny of Bacterial Butyryl Coenzyme A:Acetate Transferases and Their Diversity in the Proximal Colon of Swine.</title>
        <authorList>
            <person name="Trachsel J."/>
            <person name="Bayles D.O."/>
            <person name="Looft T."/>
            <person name="Levine U.Y."/>
            <person name="Allen H.K."/>
        </authorList>
    </citation>
    <scope>NUCLEOTIDE SEQUENCE [LARGE SCALE GENOMIC DNA]</scope>
    <source>
        <strain evidence="8 9">68-3-10</strain>
    </source>
</reference>
<proteinExistence type="inferred from homology"/>
<accession>A0A1Q9JLQ5</accession>
<keyword evidence="4" id="KW-0255">Endonuclease</keyword>
<evidence type="ECO:0000256" key="6">
    <source>
        <dbReference type="ARBA" id="ARBA00022884"/>
    </source>
</evidence>
<protein>
    <submittedName>
        <fullName evidence="8">Toxin HicA</fullName>
    </submittedName>
</protein>
<organism evidence="8 9">
    <name type="scientific">Hornefia porci</name>
    <dbReference type="NCBI Taxonomy" id="2652292"/>
    <lineage>
        <taxon>Bacteria</taxon>
        <taxon>Bacillati</taxon>
        <taxon>Bacillota</taxon>
        <taxon>Clostridia</taxon>
        <taxon>Peptostreptococcales</taxon>
        <taxon>Anaerovoracaceae</taxon>
        <taxon>Hornefia</taxon>
    </lineage>
</organism>
<evidence type="ECO:0000256" key="1">
    <source>
        <dbReference type="ARBA" id="ARBA00006620"/>
    </source>
</evidence>
<keyword evidence="6" id="KW-0694">RNA-binding</keyword>
<dbReference type="GO" id="GO:0004519">
    <property type="term" value="F:endonuclease activity"/>
    <property type="evidence" value="ECO:0007669"/>
    <property type="project" value="UniProtKB-KW"/>
</dbReference>
<dbReference type="GO" id="GO:0003729">
    <property type="term" value="F:mRNA binding"/>
    <property type="evidence" value="ECO:0007669"/>
    <property type="project" value="InterPro"/>
</dbReference>
<dbReference type="AlphaFoldDB" id="A0A1Q9JLQ5"/>
<dbReference type="GO" id="GO:0016787">
    <property type="term" value="F:hydrolase activity"/>
    <property type="evidence" value="ECO:0007669"/>
    <property type="project" value="UniProtKB-KW"/>
</dbReference>
<keyword evidence="3" id="KW-0540">Nuclease</keyword>
<dbReference type="OrthoDB" id="9799854at2"/>
<dbReference type="InterPro" id="IPR038570">
    <property type="entry name" value="HicA_sf"/>
</dbReference>
<keyword evidence="5" id="KW-0378">Hydrolase</keyword>
<comment type="similarity">
    <text evidence="1">Belongs to the HicA mRNA interferase family.</text>
</comment>
<dbReference type="STRING" id="1261640.BHK98_12535"/>
<evidence type="ECO:0000256" key="5">
    <source>
        <dbReference type="ARBA" id="ARBA00022801"/>
    </source>
</evidence>
<name>A0A1Q9JLQ5_9FIRM</name>
<comment type="caution">
    <text evidence="8">The sequence shown here is derived from an EMBL/GenBank/DDBJ whole genome shotgun (WGS) entry which is preliminary data.</text>
</comment>
<dbReference type="Gene3D" id="3.30.920.30">
    <property type="entry name" value="Hypothetical protein"/>
    <property type="match status" value="1"/>
</dbReference>
<keyword evidence="2" id="KW-1277">Toxin-antitoxin system</keyword>
<sequence length="61" mass="7248">MKQYRREQLPYEDYLLLVEHGKEHDKWHSDIAGKDFRVPRHSSKEIPKGTQNAIMRDAGLK</sequence>
<dbReference type="InterPro" id="IPR012933">
    <property type="entry name" value="HicA_mRNA_interferase"/>
</dbReference>